<dbReference type="InterPro" id="IPR015943">
    <property type="entry name" value="WD40/YVTN_repeat-like_dom_sf"/>
</dbReference>
<reference evidence="4" key="1">
    <citation type="submission" date="2021-02" db="EMBL/GenBank/DDBJ databases">
        <authorList>
            <person name="Nowell W R."/>
        </authorList>
    </citation>
    <scope>NUCLEOTIDE SEQUENCE</scope>
    <source>
        <strain evidence="4">Ploen Becks lab</strain>
    </source>
</reference>
<keyword evidence="1 3" id="KW-0853">WD repeat</keyword>
<dbReference type="Gene3D" id="2.130.10.10">
    <property type="entry name" value="YVTN repeat-like/Quinoprotein amine dehydrogenase"/>
    <property type="match status" value="1"/>
</dbReference>
<dbReference type="SUPFAM" id="SSF50978">
    <property type="entry name" value="WD40 repeat-like"/>
    <property type="match status" value="1"/>
</dbReference>
<gene>
    <name evidence="4" type="ORF">OXX778_LOCUS12771</name>
</gene>
<dbReference type="InterPro" id="IPR001680">
    <property type="entry name" value="WD40_rpt"/>
</dbReference>
<evidence type="ECO:0000256" key="1">
    <source>
        <dbReference type="ARBA" id="ARBA00022574"/>
    </source>
</evidence>
<organism evidence="4 5">
    <name type="scientific">Brachionus calyciflorus</name>
    <dbReference type="NCBI Taxonomy" id="104777"/>
    <lineage>
        <taxon>Eukaryota</taxon>
        <taxon>Metazoa</taxon>
        <taxon>Spiralia</taxon>
        <taxon>Gnathifera</taxon>
        <taxon>Rotifera</taxon>
        <taxon>Eurotatoria</taxon>
        <taxon>Monogononta</taxon>
        <taxon>Pseudotrocha</taxon>
        <taxon>Ploima</taxon>
        <taxon>Brachionidae</taxon>
        <taxon>Brachionus</taxon>
    </lineage>
</organism>
<name>A0A814BM03_9BILA</name>
<dbReference type="Proteomes" id="UP000663879">
    <property type="component" value="Unassembled WGS sequence"/>
</dbReference>
<dbReference type="PROSITE" id="PS00678">
    <property type="entry name" value="WD_REPEATS_1"/>
    <property type="match status" value="1"/>
</dbReference>
<evidence type="ECO:0000313" key="4">
    <source>
        <dbReference type="EMBL" id="CAF0928435.1"/>
    </source>
</evidence>
<keyword evidence="2" id="KW-0677">Repeat</keyword>
<dbReference type="EMBL" id="CAJNOC010002357">
    <property type="protein sequence ID" value="CAF0928435.1"/>
    <property type="molecule type" value="Genomic_DNA"/>
</dbReference>
<evidence type="ECO:0000256" key="2">
    <source>
        <dbReference type="ARBA" id="ARBA00022737"/>
    </source>
</evidence>
<dbReference type="AlphaFoldDB" id="A0A814BM03"/>
<comment type="caution">
    <text evidence="4">The sequence shown here is derived from an EMBL/GenBank/DDBJ whole genome shotgun (WGS) entry which is preliminary data.</text>
</comment>
<sequence length="96" mass="10861">MVSGECVSIFQGHDDWINYVTEMSNGNLSIIQIKRSNRIDFKISQSIHNTSHNHYIQCAIVNGNTELITLSADRTVKIWNLNTVQCAKSMLIGHEN</sequence>
<proteinExistence type="predicted"/>
<dbReference type="PROSITE" id="PS50082">
    <property type="entry name" value="WD_REPEATS_2"/>
    <property type="match status" value="1"/>
</dbReference>
<feature type="repeat" description="WD" evidence="3">
    <location>
        <begin position="49"/>
        <end position="89"/>
    </location>
</feature>
<dbReference type="InterPro" id="IPR036322">
    <property type="entry name" value="WD40_repeat_dom_sf"/>
</dbReference>
<evidence type="ECO:0000256" key="3">
    <source>
        <dbReference type="PROSITE-ProRule" id="PRU00221"/>
    </source>
</evidence>
<keyword evidence="5" id="KW-1185">Reference proteome</keyword>
<evidence type="ECO:0000313" key="5">
    <source>
        <dbReference type="Proteomes" id="UP000663879"/>
    </source>
</evidence>
<dbReference type="OrthoDB" id="20669at2759"/>
<dbReference type="InterPro" id="IPR019775">
    <property type="entry name" value="WD40_repeat_CS"/>
</dbReference>
<protein>
    <submittedName>
        <fullName evidence="4">Uncharacterized protein</fullName>
    </submittedName>
</protein>
<accession>A0A814BM03</accession>
<dbReference type="Pfam" id="PF00400">
    <property type="entry name" value="WD40"/>
    <property type="match status" value="1"/>
</dbReference>